<dbReference type="AlphaFoldDB" id="A0A3S4RSC1"/>
<dbReference type="EMBL" id="LR134356">
    <property type="protein sequence ID" value="VEG54366.1"/>
    <property type="molecule type" value="Genomic_DNA"/>
</dbReference>
<evidence type="ECO:0000256" key="4">
    <source>
        <dbReference type="ARBA" id="ARBA00023002"/>
    </source>
</evidence>
<dbReference type="InterPro" id="IPR031640">
    <property type="entry name" value="Glu_dehyd_C"/>
</dbReference>
<protein>
    <submittedName>
        <fullName evidence="6">Theronine dehydrogenase-like Zn-dependent dehydrogenase</fullName>
    </submittedName>
</protein>
<proteinExistence type="predicted"/>
<comment type="cofactor">
    <cofactor evidence="1">
        <name>Zn(2+)</name>
        <dbReference type="ChEBI" id="CHEBI:29105"/>
    </cofactor>
</comment>
<evidence type="ECO:0000259" key="5">
    <source>
        <dbReference type="Pfam" id="PF16912"/>
    </source>
</evidence>
<dbReference type="STRING" id="1791.GCA_001049355_04966"/>
<evidence type="ECO:0000256" key="1">
    <source>
        <dbReference type="ARBA" id="ARBA00001947"/>
    </source>
</evidence>
<dbReference type="Proteomes" id="UP000279306">
    <property type="component" value="Chromosome"/>
</dbReference>
<dbReference type="RefSeq" id="WP_232786900.1">
    <property type="nucleotide sequence ID" value="NZ_CVQQ01000023.1"/>
</dbReference>
<evidence type="ECO:0000256" key="3">
    <source>
        <dbReference type="ARBA" id="ARBA00022833"/>
    </source>
</evidence>
<evidence type="ECO:0000313" key="7">
    <source>
        <dbReference type="Proteomes" id="UP000279306"/>
    </source>
</evidence>
<accession>A0A3S4RSC1</accession>
<keyword evidence="2" id="KW-0479">Metal-binding</keyword>
<name>A0A3S4RSC1_MYCAU</name>
<dbReference type="Pfam" id="PF16912">
    <property type="entry name" value="Glu_dehyd_C"/>
    <property type="match status" value="1"/>
</dbReference>
<dbReference type="InterPro" id="IPR036291">
    <property type="entry name" value="NAD(P)-bd_dom_sf"/>
</dbReference>
<keyword evidence="3" id="KW-0862">Zinc</keyword>
<dbReference type="Gene3D" id="3.40.50.720">
    <property type="entry name" value="NAD(P)-binding Rossmann-like Domain"/>
    <property type="match status" value="1"/>
</dbReference>
<dbReference type="GO" id="GO:0046872">
    <property type="term" value="F:metal ion binding"/>
    <property type="evidence" value="ECO:0007669"/>
    <property type="project" value="UniProtKB-KW"/>
</dbReference>
<gene>
    <name evidence="6" type="ORF">NCTC10437_02434</name>
</gene>
<dbReference type="GO" id="GO:0016491">
    <property type="term" value="F:oxidoreductase activity"/>
    <property type="evidence" value="ECO:0007669"/>
    <property type="project" value="UniProtKB-KW"/>
</dbReference>
<organism evidence="6 7">
    <name type="scientific">Mycolicibacterium aurum</name>
    <name type="common">Mycobacterium aurum</name>
    <dbReference type="NCBI Taxonomy" id="1791"/>
    <lineage>
        <taxon>Bacteria</taxon>
        <taxon>Bacillati</taxon>
        <taxon>Actinomycetota</taxon>
        <taxon>Actinomycetes</taxon>
        <taxon>Mycobacteriales</taxon>
        <taxon>Mycobacteriaceae</taxon>
        <taxon>Mycolicibacterium</taxon>
    </lineage>
</organism>
<sequence length="188" mass="19656">MLVAGAGPIGLLAALLGVQRGLDVHALDRVIDGPKPLGATYHHQPVDDLAARLQPDVIIEATGAGEVVIAAMATTARYGIVYLTGMSPAGRTVHIDADALKRDIVLENDAVVGSMNSNTRHSRPAAQALSHRATDAFIPATATSRSPSISRMSDQGCQSGLALFGEHRPSAQVAGQRRCNASRTCWTS</sequence>
<dbReference type="SUPFAM" id="SSF51735">
    <property type="entry name" value="NAD(P)-binding Rossmann-fold domains"/>
    <property type="match status" value="1"/>
</dbReference>
<feature type="domain" description="Glucose dehydrogenase C-terminal" evidence="5">
    <location>
        <begin position="2"/>
        <end position="146"/>
    </location>
</feature>
<dbReference type="KEGG" id="mauu:NCTC10437_02434"/>
<evidence type="ECO:0000313" key="6">
    <source>
        <dbReference type="EMBL" id="VEG54366.1"/>
    </source>
</evidence>
<evidence type="ECO:0000256" key="2">
    <source>
        <dbReference type="ARBA" id="ARBA00022723"/>
    </source>
</evidence>
<keyword evidence="4" id="KW-0560">Oxidoreductase</keyword>
<keyword evidence="7" id="KW-1185">Reference proteome</keyword>
<reference evidence="6 7" key="1">
    <citation type="submission" date="2018-12" db="EMBL/GenBank/DDBJ databases">
        <authorList>
            <consortium name="Pathogen Informatics"/>
        </authorList>
    </citation>
    <scope>NUCLEOTIDE SEQUENCE [LARGE SCALE GENOMIC DNA]</scope>
    <source>
        <strain evidence="6 7">NCTC10437</strain>
    </source>
</reference>